<keyword evidence="3" id="KW-1185">Reference proteome</keyword>
<evidence type="ECO:0008006" key="4">
    <source>
        <dbReference type="Google" id="ProtNLM"/>
    </source>
</evidence>
<feature type="transmembrane region" description="Helical" evidence="1">
    <location>
        <begin position="75"/>
        <end position="97"/>
    </location>
</feature>
<dbReference type="AlphaFoldDB" id="A0A7H1DWE4"/>
<dbReference type="EMBL" id="CP060203">
    <property type="protein sequence ID" value="QNS41302.1"/>
    <property type="molecule type" value="Genomic_DNA"/>
</dbReference>
<protein>
    <recommendedName>
        <fullName evidence="4">Glycosyltransferase family 39 protein</fullName>
    </recommendedName>
</protein>
<keyword evidence="1" id="KW-1133">Transmembrane helix</keyword>
<feature type="transmembrane region" description="Helical" evidence="1">
    <location>
        <begin position="109"/>
        <end position="134"/>
    </location>
</feature>
<accession>A0A7H1DWE4</accession>
<dbReference type="KEGG" id="cmaq:H0S70_13415"/>
<gene>
    <name evidence="2" type="ORF">H0S70_13415</name>
</gene>
<evidence type="ECO:0000256" key="1">
    <source>
        <dbReference type="SAM" id="Phobius"/>
    </source>
</evidence>
<keyword evidence="1" id="KW-0812">Transmembrane</keyword>
<feature type="transmembrane region" description="Helical" evidence="1">
    <location>
        <begin position="7"/>
        <end position="27"/>
    </location>
</feature>
<reference evidence="2 3" key="1">
    <citation type="submission" date="2020-07" db="EMBL/GenBank/DDBJ databases">
        <title>Complete genome and description of Chryseobacterium manosquense strain Marseille-Q2069 sp. nov.</title>
        <authorList>
            <person name="Boxberger M."/>
        </authorList>
    </citation>
    <scope>NUCLEOTIDE SEQUENCE [LARGE SCALE GENOMIC DNA]</scope>
    <source>
        <strain evidence="2 3">Marseille-Q2069</strain>
    </source>
</reference>
<feature type="transmembrane region" description="Helical" evidence="1">
    <location>
        <begin position="302"/>
        <end position="325"/>
    </location>
</feature>
<feature type="transmembrane region" description="Helical" evidence="1">
    <location>
        <begin position="154"/>
        <end position="182"/>
    </location>
</feature>
<keyword evidence="1" id="KW-0472">Membrane</keyword>
<evidence type="ECO:0000313" key="3">
    <source>
        <dbReference type="Proteomes" id="UP000516438"/>
    </source>
</evidence>
<feature type="transmembrane region" description="Helical" evidence="1">
    <location>
        <begin position="194"/>
        <end position="212"/>
    </location>
</feature>
<sequence>MKILQRYFPVFLLIYHLAFSWVGYRYILLNNGDAQRYWLRGAGLGESSWSDFLKPGTEVVMLLTFPLVNILHLPFWSGFLIFSLISFVGIILLYQILKKIAGTHEGLQGLAMVLVLLPNLHFWTSLIGKEALLIVPLVVFAREVYRKKYFSTTLLMSLLAIGLIRPHIALLMLLSYGLSLLLTEHFSKKRKWQIAGGCGAGIVVFGFLLTQIQDFSGGVERIIQKYEAHIRVFRHTDAYVPLDQYPLPLKLFTFYFRPLPFEKSGLWYAVIGLENLMLLLLSAAAMYIFVRSFQTLRRRMLVVFPIVLMLFLGIVFGFAYANYGILMRTKIMVAPFLYLMIMEVFAFHFRRKDSP</sequence>
<dbReference type="Proteomes" id="UP000516438">
    <property type="component" value="Chromosome"/>
</dbReference>
<feature type="transmembrane region" description="Helical" evidence="1">
    <location>
        <begin position="266"/>
        <end position="290"/>
    </location>
</feature>
<organism evidence="2 3">
    <name type="scientific">Chryseobacterium manosquense</name>
    <dbReference type="NCBI Taxonomy" id="2754694"/>
    <lineage>
        <taxon>Bacteria</taxon>
        <taxon>Pseudomonadati</taxon>
        <taxon>Bacteroidota</taxon>
        <taxon>Flavobacteriia</taxon>
        <taxon>Flavobacteriales</taxon>
        <taxon>Weeksellaceae</taxon>
        <taxon>Chryseobacterium group</taxon>
        <taxon>Chryseobacterium</taxon>
    </lineage>
</organism>
<feature type="transmembrane region" description="Helical" evidence="1">
    <location>
        <begin position="331"/>
        <end position="349"/>
    </location>
</feature>
<evidence type="ECO:0000313" key="2">
    <source>
        <dbReference type="EMBL" id="QNS41302.1"/>
    </source>
</evidence>
<dbReference type="RefSeq" id="WP_188321149.1">
    <property type="nucleotide sequence ID" value="NZ_CP060203.1"/>
</dbReference>
<name>A0A7H1DWE4_9FLAO</name>
<proteinExistence type="predicted"/>